<dbReference type="PANTHER" id="PTHR31623:SF46">
    <property type="entry name" value="VINORINE SYNTHASE-LIKE"/>
    <property type="match status" value="1"/>
</dbReference>
<protein>
    <submittedName>
        <fullName evidence="5">Vinorine synthase</fullName>
    </submittedName>
</protein>
<dbReference type="STRING" id="3821.A0A151SGB0"/>
<evidence type="ECO:0000256" key="4">
    <source>
        <dbReference type="SAM" id="SignalP"/>
    </source>
</evidence>
<feature type="chain" id="PRO_5007588505" evidence="4">
    <location>
        <begin position="22"/>
        <end position="144"/>
    </location>
</feature>
<gene>
    <name evidence="5" type="ORF">KK1_000009</name>
</gene>
<feature type="signal peptide" evidence="4">
    <location>
        <begin position="1"/>
        <end position="21"/>
    </location>
</feature>
<keyword evidence="3" id="KW-0012">Acyltransferase</keyword>
<accession>A0A151SGB0</accession>
<keyword evidence="6" id="KW-1185">Reference proteome</keyword>
<sequence length="144" mass="16451">MSVFNLVFLIAVVLQIGACLSHQIADGLSFLTFLYCWAGIAREEKPVPVPNPQFIISAKLFPSKNIYGFDPRSGITKENLVWKMFVFDAYAVENLRERYTSFENDRPTRVEALSAFIWSRYVVVAVTRDKNKTHVVIHAVNLRP</sequence>
<evidence type="ECO:0000313" key="6">
    <source>
        <dbReference type="Proteomes" id="UP000075243"/>
    </source>
</evidence>
<evidence type="ECO:0000313" key="5">
    <source>
        <dbReference type="EMBL" id="KYP53846.1"/>
    </source>
</evidence>
<dbReference type="GO" id="GO:0016746">
    <property type="term" value="F:acyltransferase activity"/>
    <property type="evidence" value="ECO:0007669"/>
    <property type="project" value="UniProtKB-KW"/>
</dbReference>
<dbReference type="EMBL" id="CM003613">
    <property type="protein sequence ID" value="KYP53846.1"/>
    <property type="molecule type" value="Genomic_DNA"/>
</dbReference>
<proteinExistence type="inferred from homology"/>
<evidence type="ECO:0000256" key="1">
    <source>
        <dbReference type="ARBA" id="ARBA00009861"/>
    </source>
</evidence>
<dbReference type="AlphaFoldDB" id="A0A151SGB0"/>
<evidence type="ECO:0000256" key="2">
    <source>
        <dbReference type="ARBA" id="ARBA00022679"/>
    </source>
</evidence>
<dbReference type="Gene3D" id="3.30.559.10">
    <property type="entry name" value="Chloramphenicol acetyltransferase-like domain"/>
    <property type="match status" value="2"/>
</dbReference>
<reference evidence="5 6" key="1">
    <citation type="journal article" date="2012" name="Nat. Biotechnol.">
        <title>Draft genome sequence of pigeonpea (Cajanus cajan), an orphan legume crop of resource-poor farmers.</title>
        <authorList>
            <person name="Varshney R.K."/>
            <person name="Chen W."/>
            <person name="Li Y."/>
            <person name="Bharti A.K."/>
            <person name="Saxena R.K."/>
            <person name="Schlueter J.A."/>
            <person name="Donoghue M.T."/>
            <person name="Azam S."/>
            <person name="Fan G."/>
            <person name="Whaley A.M."/>
            <person name="Farmer A.D."/>
            <person name="Sheridan J."/>
            <person name="Iwata A."/>
            <person name="Tuteja R."/>
            <person name="Penmetsa R.V."/>
            <person name="Wu W."/>
            <person name="Upadhyaya H.D."/>
            <person name="Yang S.P."/>
            <person name="Shah T."/>
            <person name="Saxena K.B."/>
            <person name="Michael T."/>
            <person name="McCombie W.R."/>
            <person name="Yang B."/>
            <person name="Zhang G."/>
            <person name="Yang H."/>
            <person name="Wang J."/>
            <person name="Spillane C."/>
            <person name="Cook D.R."/>
            <person name="May G.D."/>
            <person name="Xu X."/>
            <person name="Jackson S.A."/>
        </authorList>
    </citation>
    <scope>NUCLEOTIDE SEQUENCE [LARGE SCALE GENOMIC DNA]</scope>
    <source>
        <strain evidence="6">cv. Asha</strain>
    </source>
</reference>
<keyword evidence="2" id="KW-0808">Transferase</keyword>
<dbReference type="InterPro" id="IPR023213">
    <property type="entry name" value="CAT-like_dom_sf"/>
</dbReference>
<dbReference type="Gramene" id="C.cajan_00009.t">
    <property type="protein sequence ID" value="C.cajan_00009.t.cds1"/>
    <property type="gene ID" value="C.cajan_00009"/>
</dbReference>
<name>A0A151SGB0_CAJCA</name>
<comment type="similarity">
    <text evidence="1">Belongs to the plant acyltransferase family.</text>
</comment>
<dbReference type="PANTHER" id="PTHR31623">
    <property type="entry name" value="F21J9.9"/>
    <property type="match status" value="1"/>
</dbReference>
<organism evidence="5 6">
    <name type="scientific">Cajanus cajan</name>
    <name type="common">Pigeon pea</name>
    <name type="synonym">Cajanus indicus</name>
    <dbReference type="NCBI Taxonomy" id="3821"/>
    <lineage>
        <taxon>Eukaryota</taxon>
        <taxon>Viridiplantae</taxon>
        <taxon>Streptophyta</taxon>
        <taxon>Embryophyta</taxon>
        <taxon>Tracheophyta</taxon>
        <taxon>Spermatophyta</taxon>
        <taxon>Magnoliopsida</taxon>
        <taxon>eudicotyledons</taxon>
        <taxon>Gunneridae</taxon>
        <taxon>Pentapetalae</taxon>
        <taxon>rosids</taxon>
        <taxon>fabids</taxon>
        <taxon>Fabales</taxon>
        <taxon>Fabaceae</taxon>
        <taxon>Papilionoideae</taxon>
        <taxon>50 kb inversion clade</taxon>
        <taxon>NPAAA clade</taxon>
        <taxon>indigoferoid/millettioid clade</taxon>
        <taxon>Phaseoleae</taxon>
        <taxon>Cajanus</taxon>
    </lineage>
</organism>
<dbReference type="Proteomes" id="UP000075243">
    <property type="component" value="Chromosome 11"/>
</dbReference>
<evidence type="ECO:0000256" key="3">
    <source>
        <dbReference type="ARBA" id="ARBA00023315"/>
    </source>
</evidence>
<dbReference type="Pfam" id="PF02458">
    <property type="entry name" value="Transferase"/>
    <property type="match status" value="1"/>
</dbReference>
<keyword evidence="4" id="KW-0732">Signal</keyword>